<evidence type="ECO:0000256" key="7">
    <source>
        <dbReference type="ARBA" id="ARBA00023317"/>
    </source>
</evidence>
<evidence type="ECO:0000256" key="9">
    <source>
        <dbReference type="PIRNR" id="PIRNR000156"/>
    </source>
</evidence>
<keyword evidence="5 9" id="KW-0560">Oxidoreductase</keyword>
<dbReference type="OrthoDB" id="9759664at2"/>
<evidence type="ECO:0000259" key="14">
    <source>
        <dbReference type="Pfam" id="PF22613"/>
    </source>
</evidence>
<evidence type="ECO:0000259" key="12">
    <source>
        <dbReference type="Pfam" id="PF00456"/>
    </source>
</evidence>
<dbReference type="EMBL" id="SJPF01000005">
    <property type="protein sequence ID" value="TWT30839.1"/>
    <property type="molecule type" value="Genomic_DNA"/>
</dbReference>
<dbReference type="InterPro" id="IPR051157">
    <property type="entry name" value="PDH/Transketolase"/>
</dbReference>
<evidence type="ECO:0000256" key="10">
    <source>
        <dbReference type="PIRSR" id="PIRSR000156-1"/>
    </source>
</evidence>
<evidence type="ECO:0000259" key="13">
    <source>
        <dbReference type="Pfam" id="PF17831"/>
    </source>
</evidence>
<dbReference type="SUPFAM" id="SSF52922">
    <property type="entry name" value="TK C-terminal domain-like"/>
    <property type="match status" value="1"/>
</dbReference>
<evidence type="ECO:0000256" key="4">
    <source>
        <dbReference type="ARBA" id="ARBA00017172"/>
    </source>
</evidence>
<evidence type="ECO:0000256" key="1">
    <source>
        <dbReference type="ARBA" id="ARBA00001964"/>
    </source>
</evidence>
<dbReference type="CDD" id="cd02017">
    <property type="entry name" value="TPP_E1_EcPDC_like"/>
    <property type="match status" value="1"/>
</dbReference>
<feature type="domain" description="Transketolase N-terminal" evidence="12">
    <location>
        <begin position="96"/>
        <end position="316"/>
    </location>
</feature>
<dbReference type="PIRSF" id="PIRSF000156">
    <property type="entry name" value="Pyruvate_dh_E1"/>
    <property type="match status" value="1"/>
</dbReference>
<dbReference type="InterPro" id="IPR005474">
    <property type="entry name" value="Transketolase_N"/>
</dbReference>
<name>A0A5C5UYB6_9BACT</name>
<comment type="cofactor">
    <cofactor evidence="1 9">
        <name>thiamine diphosphate</name>
        <dbReference type="ChEBI" id="CHEBI:58937"/>
    </cofactor>
</comment>
<evidence type="ECO:0000256" key="8">
    <source>
        <dbReference type="ARBA" id="ARBA00051231"/>
    </source>
</evidence>
<dbReference type="FunFam" id="3.40.50.970:FF:000011">
    <property type="entry name" value="Pyruvate dehydrogenase E1 component"/>
    <property type="match status" value="1"/>
</dbReference>
<dbReference type="InterPro" id="IPR041621">
    <property type="entry name" value="PDH_E1_M"/>
</dbReference>
<dbReference type="InterPro" id="IPR035807">
    <property type="entry name" value="PDC_E1_N"/>
</dbReference>
<accession>A0A5C5UYB6</accession>
<feature type="domain" description="Pyruvate dehydrogenase E1 component middle" evidence="13">
    <location>
        <begin position="499"/>
        <end position="715"/>
    </location>
</feature>
<dbReference type="EC" id="1.2.4.1" evidence="3 9"/>
<dbReference type="Gene3D" id="3.40.50.920">
    <property type="match status" value="1"/>
</dbReference>
<comment type="function">
    <text evidence="2 9">Component of the pyruvate dehydrogenase (PDH) complex, that catalyzes the overall conversion of pyruvate to acetyl-CoA and CO(2).</text>
</comment>
<keyword evidence="6 9" id="KW-0786">Thiamine pyrophosphate</keyword>
<dbReference type="Pfam" id="PF00456">
    <property type="entry name" value="Transketolase_N"/>
    <property type="match status" value="1"/>
</dbReference>
<comment type="catalytic activity">
    <reaction evidence="8 9">
        <text>N(6)-[(R)-lipoyl]-L-lysyl-[protein] + pyruvate + H(+) = N(6)-[(R)-S(8)-acetyldihydrolipoyl]-L-lysyl-[protein] + CO2</text>
        <dbReference type="Rhea" id="RHEA:19189"/>
        <dbReference type="Rhea" id="RHEA-COMP:10474"/>
        <dbReference type="Rhea" id="RHEA-COMP:10478"/>
        <dbReference type="ChEBI" id="CHEBI:15361"/>
        <dbReference type="ChEBI" id="CHEBI:15378"/>
        <dbReference type="ChEBI" id="CHEBI:16526"/>
        <dbReference type="ChEBI" id="CHEBI:83099"/>
        <dbReference type="ChEBI" id="CHEBI:83111"/>
        <dbReference type="EC" id="1.2.4.1"/>
    </reaction>
</comment>
<evidence type="ECO:0000256" key="3">
    <source>
        <dbReference type="ARBA" id="ARBA00012281"/>
    </source>
</evidence>
<dbReference type="RefSeq" id="WP_146435619.1">
    <property type="nucleotide sequence ID" value="NZ_SJPF01000005.1"/>
</dbReference>
<gene>
    <name evidence="15" type="primary">aceE</name>
    <name evidence="15" type="ORF">Enr8_43650</name>
</gene>
<dbReference type="Proteomes" id="UP000318878">
    <property type="component" value="Unassembled WGS sequence"/>
</dbReference>
<dbReference type="InterPro" id="IPR029061">
    <property type="entry name" value="THDP-binding"/>
</dbReference>
<reference evidence="15 16" key="1">
    <citation type="submission" date="2019-02" db="EMBL/GenBank/DDBJ databases">
        <title>Deep-cultivation of Planctomycetes and their phenomic and genomic characterization uncovers novel biology.</title>
        <authorList>
            <person name="Wiegand S."/>
            <person name="Jogler M."/>
            <person name="Boedeker C."/>
            <person name="Pinto D."/>
            <person name="Vollmers J."/>
            <person name="Rivas-Marin E."/>
            <person name="Kohn T."/>
            <person name="Peeters S.H."/>
            <person name="Heuer A."/>
            <person name="Rast P."/>
            <person name="Oberbeckmann S."/>
            <person name="Bunk B."/>
            <person name="Jeske O."/>
            <person name="Meyerdierks A."/>
            <person name="Storesund J.E."/>
            <person name="Kallscheuer N."/>
            <person name="Luecker S."/>
            <person name="Lage O.M."/>
            <person name="Pohl T."/>
            <person name="Merkel B.J."/>
            <person name="Hornburger P."/>
            <person name="Mueller R.-W."/>
            <person name="Bruemmer F."/>
            <person name="Labrenz M."/>
            <person name="Spormann A.M."/>
            <person name="Op Den Camp H."/>
            <person name="Overmann J."/>
            <person name="Amann R."/>
            <person name="Jetten M.S.M."/>
            <person name="Mascher T."/>
            <person name="Medema M.H."/>
            <person name="Devos D.P."/>
            <person name="Kaster A.-K."/>
            <person name="Ovreas L."/>
            <person name="Rohde M."/>
            <person name="Galperin M.Y."/>
            <person name="Jogler C."/>
        </authorList>
    </citation>
    <scope>NUCLEOTIDE SEQUENCE [LARGE SCALE GENOMIC DNA]</scope>
    <source>
        <strain evidence="15 16">Enr8</strain>
    </source>
</reference>
<comment type="cofactor">
    <cofactor evidence="10">
        <name>Mg(2+)</name>
        <dbReference type="ChEBI" id="CHEBI:18420"/>
    </cofactor>
</comment>
<dbReference type="GO" id="GO:0046872">
    <property type="term" value="F:metal ion binding"/>
    <property type="evidence" value="ECO:0007669"/>
    <property type="project" value="UniProtKB-KW"/>
</dbReference>
<dbReference type="InterPro" id="IPR004660">
    <property type="entry name" value="PDH_E1"/>
</dbReference>
<dbReference type="PANTHER" id="PTHR43825:SF3">
    <property type="entry name" value="PYRUVATE DEHYDROGENASE E1 COMPONENT"/>
    <property type="match status" value="1"/>
</dbReference>
<dbReference type="InterPro" id="IPR009014">
    <property type="entry name" value="Transketo_C/PFOR_II"/>
</dbReference>
<evidence type="ECO:0000313" key="15">
    <source>
        <dbReference type="EMBL" id="TWT30839.1"/>
    </source>
</evidence>
<comment type="caution">
    <text evidence="15">The sequence shown here is derived from an EMBL/GenBank/DDBJ whole genome shotgun (WGS) entry which is preliminary data.</text>
</comment>
<proteinExistence type="predicted"/>
<dbReference type="Pfam" id="PF17831">
    <property type="entry name" value="PDH_E1_M"/>
    <property type="match status" value="1"/>
</dbReference>
<feature type="region of interest" description="Disordered" evidence="11">
    <location>
        <begin position="1"/>
        <end position="30"/>
    </location>
</feature>
<evidence type="ECO:0000256" key="11">
    <source>
        <dbReference type="SAM" id="MobiDB-lite"/>
    </source>
</evidence>
<feature type="binding site" evidence="10">
    <location>
        <position position="247"/>
    </location>
    <ligand>
        <name>Mg(2+)</name>
        <dbReference type="ChEBI" id="CHEBI:18420"/>
    </ligand>
</feature>
<dbReference type="NCBIfam" id="TIGR00759">
    <property type="entry name" value="aceE"/>
    <property type="match status" value="1"/>
</dbReference>
<evidence type="ECO:0000256" key="2">
    <source>
        <dbReference type="ARBA" id="ARBA00003157"/>
    </source>
</evidence>
<evidence type="ECO:0000256" key="5">
    <source>
        <dbReference type="ARBA" id="ARBA00023002"/>
    </source>
</evidence>
<keyword evidence="10" id="KW-0460">Magnesium</keyword>
<keyword evidence="7 9" id="KW-0670">Pyruvate</keyword>
<keyword evidence="16" id="KW-1185">Reference proteome</keyword>
<evidence type="ECO:0000313" key="16">
    <source>
        <dbReference type="Proteomes" id="UP000318878"/>
    </source>
</evidence>
<feature type="domain" description="Transketolase-like C-terminal" evidence="14">
    <location>
        <begin position="728"/>
        <end position="863"/>
    </location>
</feature>
<evidence type="ECO:0000256" key="6">
    <source>
        <dbReference type="ARBA" id="ARBA00023052"/>
    </source>
</evidence>
<keyword evidence="10" id="KW-0479">Metal-binding</keyword>
<dbReference type="Pfam" id="PF22613">
    <property type="entry name" value="Transketolase_C_1"/>
    <property type="match status" value="1"/>
</dbReference>
<sequence length="905" mass="101535">MAEAKLMPAEENILRQNPAAHSQDSDPSETKEWLDSLDYIIESKGGDRVRYLLSALENRAHARGVDLPFAANTPYINTIHSSQQPVYPGNREFERRIKSVIRWNAMAMVTRANRDFSGLGGHISSYASAATLYEVAFNHFFRGRNGGYEGDQVYFQGHASPGIYARAFVEGRLSEMNLENFRRELQEVQGLSSYPHPWLMPDFWEFPTVSMGLGPICSIYQARFNRYMQDRGIKKTDGTRVWAFLGDGECDEPETLGAISLAAREGLNNLTWIINCNLQRLDGPVRGNGKIIQELEAVFRGAGWNVIKVIWGGDWDPLLEADKSGLLVKRMEEVVDGQYQKYVVMPGSYIREHFFGKYPELLELVKSYSDERLEKMLRGGHDPAKVYAAYQAAVECTTKPTVILAKTVKGYGLGEAGEGRNVTHNQKKLNEKELADFRNRFSIPISDEEVVKAPFYRPPEDSAEMKYLVKRREALGGYMPTRPTDSPKTEVPVLADYQEFLGDSGGKELSTTMGFVRLLSKLVKDKTMGKNIVPIVPDESRTFGMEGMFRQIGIYAHGGQLYEPVDSDQLMYYKEAKDGQILEEGITEAGSMSSFIAAGNAYCQHGINMVPFFIYYSMFGFQRVGDLIWAAADTRAKGFLIGGTAGRTTLNGEGLQHQDGHSHLNAIAFPTVRSYDPAFAYETTVIIFDGMKKMYVDGETAMYYITVGNENYAMPAMPEGAEEGIVHGIYKFNSVDSAKGKNRVQLFGSGPILRCVLEAQQILARKYQVSSDVWSVTSYTELRRNAHAVQRWNMFHPTETPKKSYLEEVMEGVEGPFIASSDNVRALPEQIRDYLPGNLLALGTDGMGRSETREALRRHFEIDAASVVIATLYQLFREGKLDAKKVAKAIKDLDYDPEKVDPYFA</sequence>
<dbReference type="InterPro" id="IPR055152">
    <property type="entry name" value="Transketolase-like_C_2"/>
</dbReference>
<protein>
    <recommendedName>
        <fullName evidence="4 9">Pyruvate dehydrogenase E1 component</fullName>
        <ecNumber evidence="3 9">1.2.4.1</ecNumber>
    </recommendedName>
</protein>
<dbReference type="Gene3D" id="3.40.50.970">
    <property type="match status" value="2"/>
</dbReference>
<dbReference type="GO" id="GO:0004739">
    <property type="term" value="F:pyruvate dehydrogenase (acetyl-transferring) activity"/>
    <property type="evidence" value="ECO:0007669"/>
    <property type="project" value="UniProtKB-EC"/>
</dbReference>
<feature type="binding site" evidence="10">
    <location>
        <position position="277"/>
    </location>
    <ligand>
        <name>Mg(2+)</name>
        <dbReference type="ChEBI" id="CHEBI:18420"/>
    </ligand>
</feature>
<dbReference type="PANTHER" id="PTHR43825">
    <property type="entry name" value="PYRUVATE DEHYDROGENASE E1 COMPONENT"/>
    <property type="match status" value="1"/>
</dbReference>
<dbReference type="AlphaFoldDB" id="A0A5C5UYB6"/>
<feature type="binding site" evidence="10">
    <location>
        <position position="279"/>
    </location>
    <ligand>
        <name>Mg(2+)</name>
        <dbReference type="ChEBI" id="CHEBI:18420"/>
    </ligand>
</feature>
<organism evidence="15 16">
    <name type="scientific">Blastopirellula retiformator</name>
    <dbReference type="NCBI Taxonomy" id="2527970"/>
    <lineage>
        <taxon>Bacteria</taxon>
        <taxon>Pseudomonadati</taxon>
        <taxon>Planctomycetota</taxon>
        <taxon>Planctomycetia</taxon>
        <taxon>Pirellulales</taxon>
        <taxon>Pirellulaceae</taxon>
        <taxon>Blastopirellula</taxon>
    </lineage>
</organism>
<dbReference type="SUPFAM" id="SSF52518">
    <property type="entry name" value="Thiamin diphosphate-binding fold (THDP-binding)"/>
    <property type="match status" value="2"/>
</dbReference>